<keyword evidence="5" id="KW-0949">S-adenosyl-L-methionine</keyword>
<dbReference type="AlphaFoldDB" id="A0A1G6EH55"/>
<dbReference type="EC" id="2.1.1.80" evidence="2"/>
<dbReference type="GO" id="GO:0008983">
    <property type="term" value="F:protein-glutamate O-methyltransferase activity"/>
    <property type="evidence" value="ECO:0007669"/>
    <property type="project" value="UniProtKB-EC"/>
</dbReference>
<dbReference type="InterPro" id="IPR026024">
    <property type="entry name" value="Chemotaxis_MeTrfase_CheR"/>
</dbReference>
<proteinExistence type="predicted"/>
<dbReference type="OrthoDB" id="9786165at2"/>
<evidence type="ECO:0000313" key="8">
    <source>
        <dbReference type="Proteomes" id="UP000198771"/>
    </source>
</evidence>
<dbReference type="SUPFAM" id="SSF47757">
    <property type="entry name" value="Chemotaxis receptor methyltransferase CheR, N-terminal domain"/>
    <property type="match status" value="1"/>
</dbReference>
<keyword evidence="4 7" id="KW-0808">Transferase</keyword>
<dbReference type="InterPro" id="IPR029063">
    <property type="entry name" value="SAM-dependent_MTases_sf"/>
</dbReference>
<organism evidence="7 8">
    <name type="scientific">Desulfonatronum thiosulfatophilum</name>
    <dbReference type="NCBI Taxonomy" id="617002"/>
    <lineage>
        <taxon>Bacteria</taxon>
        <taxon>Pseudomonadati</taxon>
        <taxon>Thermodesulfobacteriota</taxon>
        <taxon>Desulfovibrionia</taxon>
        <taxon>Desulfovibrionales</taxon>
        <taxon>Desulfonatronaceae</taxon>
        <taxon>Desulfonatronum</taxon>
    </lineage>
</organism>
<gene>
    <name evidence="7" type="ORF">SAMN05660653_02836</name>
</gene>
<evidence type="ECO:0000313" key="7">
    <source>
        <dbReference type="EMBL" id="SDB56714.1"/>
    </source>
</evidence>
<reference evidence="7 8" key="1">
    <citation type="submission" date="2016-10" db="EMBL/GenBank/DDBJ databases">
        <authorList>
            <person name="de Groot N.N."/>
        </authorList>
    </citation>
    <scope>NUCLEOTIDE SEQUENCE [LARGE SCALE GENOMIC DNA]</scope>
    <source>
        <strain evidence="7 8">ASO4-2</strain>
    </source>
</reference>
<dbReference type="InterPro" id="IPR050903">
    <property type="entry name" value="Bact_Chemotaxis_MeTrfase"/>
</dbReference>
<dbReference type="SUPFAM" id="SSF53335">
    <property type="entry name" value="S-adenosyl-L-methionine-dependent methyltransferases"/>
    <property type="match status" value="1"/>
</dbReference>
<feature type="domain" description="CheR-type methyltransferase" evidence="6">
    <location>
        <begin position="10"/>
        <end position="292"/>
    </location>
</feature>
<dbReference type="PANTHER" id="PTHR24422">
    <property type="entry name" value="CHEMOTAXIS PROTEIN METHYLTRANSFERASE"/>
    <property type="match status" value="1"/>
</dbReference>
<dbReference type="Pfam" id="PF01739">
    <property type="entry name" value="CheR"/>
    <property type="match status" value="1"/>
</dbReference>
<dbReference type="PANTHER" id="PTHR24422:SF10">
    <property type="entry name" value="CHEMOTAXIS PROTEIN METHYLTRANSFERASE 2"/>
    <property type="match status" value="1"/>
</dbReference>
<dbReference type="STRING" id="617002.SAMN05660653_02836"/>
<dbReference type="GO" id="GO:0032259">
    <property type="term" value="P:methylation"/>
    <property type="evidence" value="ECO:0007669"/>
    <property type="project" value="UniProtKB-KW"/>
</dbReference>
<keyword evidence="3 7" id="KW-0489">Methyltransferase</keyword>
<dbReference type="Pfam" id="PF03705">
    <property type="entry name" value="CheR_N"/>
    <property type="match status" value="1"/>
</dbReference>
<dbReference type="RefSeq" id="WP_092123208.1">
    <property type="nucleotide sequence ID" value="NZ_FMXO01000018.1"/>
</dbReference>
<evidence type="ECO:0000256" key="3">
    <source>
        <dbReference type="ARBA" id="ARBA00022603"/>
    </source>
</evidence>
<dbReference type="SMART" id="SM00138">
    <property type="entry name" value="MeTrc"/>
    <property type="match status" value="1"/>
</dbReference>
<dbReference type="Proteomes" id="UP000198771">
    <property type="component" value="Unassembled WGS sequence"/>
</dbReference>
<dbReference type="PROSITE" id="PS50123">
    <property type="entry name" value="CHER"/>
    <property type="match status" value="1"/>
</dbReference>
<dbReference type="Gene3D" id="1.10.155.10">
    <property type="entry name" value="Chemotaxis receptor methyltransferase CheR, N-terminal domain"/>
    <property type="match status" value="1"/>
</dbReference>
<sequence length="292" mass="33655">MAPSTSSPLNLRQTPPISAEEFNELRRFIYDLAGIDIPERRKYLLENRLGPRLLDLGLRSYKEYALLLRHGPTKNEELKFFLSKITTNETSFFRDVKQLEVFEANVLKEVIREREQSEDKTMHIWSAGCSSGEEPYTLGIMLHEALRMSILGWKVRITANDLSPDMIAKAQDGLYGEHSLRTTSKDILNRYFTREPSGYRIHPKVKKLVSFSLINLNDKLALKRIPRSHIIFCRNVIIYFDDPMKQKVISGFYDNLLPGGYLVLGHSETIHKISRAFKPLIKPGGIVYRKDA</sequence>
<name>A0A1G6EH55_9BACT</name>
<dbReference type="PRINTS" id="PR00996">
    <property type="entry name" value="CHERMTFRASE"/>
</dbReference>
<accession>A0A1G6EH55</accession>
<protein>
    <recommendedName>
        <fullName evidence="2">protein-glutamate O-methyltransferase</fullName>
        <ecNumber evidence="2">2.1.1.80</ecNumber>
    </recommendedName>
</protein>
<evidence type="ECO:0000256" key="1">
    <source>
        <dbReference type="ARBA" id="ARBA00001541"/>
    </source>
</evidence>
<evidence type="ECO:0000256" key="2">
    <source>
        <dbReference type="ARBA" id="ARBA00012534"/>
    </source>
</evidence>
<dbReference type="InterPro" id="IPR036804">
    <property type="entry name" value="CheR_N_sf"/>
</dbReference>
<evidence type="ECO:0000256" key="5">
    <source>
        <dbReference type="ARBA" id="ARBA00022691"/>
    </source>
</evidence>
<evidence type="ECO:0000259" key="6">
    <source>
        <dbReference type="PROSITE" id="PS50123"/>
    </source>
</evidence>
<keyword evidence="8" id="KW-1185">Reference proteome</keyword>
<dbReference type="EMBL" id="FMXO01000018">
    <property type="protein sequence ID" value="SDB56714.1"/>
    <property type="molecule type" value="Genomic_DNA"/>
</dbReference>
<comment type="catalytic activity">
    <reaction evidence="1">
        <text>L-glutamyl-[protein] + S-adenosyl-L-methionine = [protein]-L-glutamate 5-O-methyl ester + S-adenosyl-L-homocysteine</text>
        <dbReference type="Rhea" id="RHEA:24452"/>
        <dbReference type="Rhea" id="RHEA-COMP:10208"/>
        <dbReference type="Rhea" id="RHEA-COMP:10311"/>
        <dbReference type="ChEBI" id="CHEBI:29973"/>
        <dbReference type="ChEBI" id="CHEBI:57856"/>
        <dbReference type="ChEBI" id="CHEBI:59789"/>
        <dbReference type="ChEBI" id="CHEBI:82795"/>
        <dbReference type="EC" id="2.1.1.80"/>
    </reaction>
</comment>
<dbReference type="Gene3D" id="3.40.50.150">
    <property type="entry name" value="Vaccinia Virus protein VP39"/>
    <property type="match status" value="1"/>
</dbReference>
<evidence type="ECO:0000256" key="4">
    <source>
        <dbReference type="ARBA" id="ARBA00022679"/>
    </source>
</evidence>
<dbReference type="InterPro" id="IPR022642">
    <property type="entry name" value="CheR_C"/>
</dbReference>
<dbReference type="PIRSF" id="PIRSF000410">
    <property type="entry name" value="CheR"/>
    <property type="match status" value="1"/>
</dbReference>
<dbReference type="InterPro" id="IPR000780">
    <property type="entry name" value="CheR_MeTrfase"/>
</dbReference>
<dbReference type="InterPro" id="IPR022641">
    <property type="entry name" value="CheR_N"/>
</dbReference>